<proteinExistence type="predicted"/>
<dbReference type="AlphaFoldDB" id="A0AAW8F1W5"/>
<reference evidence="1" key="1">
    <citation type="submission" date="2023-07" db="EMBL/GenBank/DDBJ databases">
        <title>Comparative genomics of wheat-associated soil bacteria to identify genetic determinants of phenazine resistance.</title>
        <authorList>
            <person name="Mouncey N."/>
        </authorList>
    </citation>
    <scope>NUCLEOTIDE SEQUENCE</scope>
    <source>
        <strain evidence="1">V4I22</strain>
    </source>
</reference>
<sequence>MLAASAEASKYRQANRAWMPSWAATAWTLRSMVSSTVAGVKVTPLAGQFGEGLGDGLL</sequence>
<dbReference type="Proteomes" id="UP001234216">
    <property type="component" value="Unassembled WGS sequence"/>
</dbReference>
<protein>
    <submittedName>
        <fullName evidence="1">Uncharacterized protein</fullName>
    </submittedName>
</protein>
<dbReference type="RefSeq" id="WP_306971548.1">
    <property type="nucleotide sequence ID" value="NZ_JAUSZV010000001.1"/>
</dbReference>
<dbReference type="EMBL" id="JAUSZV010000001">
    <property type="protein sequence ID" value="MDQ0904067.1"/>
    <property type="molecule type" value="Genomic_DNA"/>
</dbReference>
<evidence type="ECO:0000313" key="1">
    <source>
        <dbReference type="EMBL" id="MDQ0904067.1"/>
    </source>
</evidence>
<gene>
    <name evidence="1" type="ORF">QFZ22_000052</name>
</gene>
<evidence type="ECO:0000313" key="2">
    <source>
        <dbReference type="Proteomes" id="UP001234216"/>
    </source>
</evidence>
<name>A0AAW8F1W5_9ACTN</name>
<comment type="caution">
    <text evidence="1">The sequence shown here is derived from an EMBL/GenBank/DDBJ whole genome shotgun (WGS) entry which is preliminary data.</text>
</comment>
<accession>A0AAW8F1W5</accession>
<organism evidence="1 2">
    <name type="scientific">Streptomyces canus</name>
    <dbReference type="NCBI Taxonomy" id="58343"/>
    <lineage>
        <taxon>Bacteria</taxon>
        <taxon>Bacillati</taxon>
        <taxon>Actinomycetota</taxon>
        <taxon>Actinomycetes</taxon>
        <taxon>Kitasatosporales</taxon>
        <taxon>Streptomycetaceae</taxon>
        <taxon>Streptomyces</taxon>
        <taxon>Streptomyces aurantiacus group</taxon>
    </lineage>
</organism>